<dbReference type="SMART" id="SM00220">
    <property type="entry name" value="S_TKc"/>
    <property type="match status" value="1"/>
</dbReference>
<dbReference type="SUPFAM" id="SSF56112">
    <property type="entry name" value="Protein kinase-like (PK-like)"/>
    <property type="match status" value="1"/>
</dbReference>
<dbReference type="EnsemblMetazoa" id="XM_014392606.2">
    <property type="protein sequence ID" value="XP_014248092.2"/>
    <property type="gene ID" value="LOC106665834"/>
</dbReference>
<dbReference type="Proteomes" id="UP000494040">
    <property type="component" value="Unassembled WGS sequence"/>
</dbReference>
<evidence type="ECO:0000256" key="11">
    <source>
        <dbReference type="ARBA" id="ARBA00051680"/>
    </source>
</evidence>
<dbReference type="PANTHER" id="PTHR24058">
    <property type="entry name" value="DUAL SPECIFICITY PROTEIN KINASE"/>
    <property type="match status" value="1"/>
</dbReference>
<feature type="binding site" evidence="12">
    <location>
        <position position="460"/>
    </location>
    <ligand>
        <name>ATP</name>
        <dbReference type="ChEBI" id="CHEBI:30616"/>
    </ligand>
</feature>
<feature type="signal peptide" evidence="14">
    <location>
        <begin position="1"/>
        <end position="25"/>
    </location>
</feature>
<name>A0A8I6RKH6_CIMLE</name>
<feature type="region of interest" description="Disordered" evidence="13">
    <location>
        <begin position="287"/>
        <end position="364"/>
    </location>
</feature>
<evidence type="ECO:0000259" key="15">
    <source>
        <dbReference type="PROSITE" id="PS50011"/>
    </source>
</evidence>
<keyword evidence="5" id="KW-0808">Transferase</keyword>
<dbReference type="InterPro" id="IPR042521">
    <property type="entry name" value="DYRK"/>
</dbReference>
<evidence type="ECO:0000256" key="12">
    <source>
        <dbReference type="PROSITE-ProRule" id="PRU10141"/>
    </source>
</evidence>
<dbReference type="Pfam" id="PF00069">
    <property type="entry name" value="Pkinase"/>
    <property type="match status" value="1"/>
</dbReference>
<dbReference type="PROSITE" id="PS00108">
    <property type="entry name" value="PROTEIN_KINASE_ST"/>
    <property type="match status" value="1"/>
</dbReference>
<dbReference type="InterPro" id="IPR050494">
    <property type="entry name" value="Ser_Thr_dual-spec_kinase"/>
</dbReference>
<accession>A0A8I6RKH6</accession>
<comment type="catalytic activity">
    <reaction evidence="11">
        <text>L-tyrosyl-[protein] + ATP = O-phospho-L-tyrosyl-[protein] + ADP + H(+)</text>
        <dbReference type="Rhea" id="RHEA:10596"/>
        <dbReference type="Rhea" id="RHEA-COMP:10136"/>
        <dbReference type="Rhea" id="RHEA-COMP:20101"/>
        <dbReference type="ChEBI" id="CHEBI:15378"/>
        <dbReference type="ChEBI" id="CHEBI:30616"/>
        <dbReference type="ChEBI" id="CHEBI:46858"/>
        <dbReference type="ChEBI" id="CHEBI:61978"/>
        <dbReference type="ChEBI" id="CHEBI:456216"/>
        <dbReference type="EC" id="2.7.12.1"/>
    </reaction>
</comment>
<comment type="catalytic activity">
    <reaction evidence="9">
        <text>L-seryl-[protein] + ATP = O-phospho-L-seryl-[protein] + ADP + H(+)</text>
        <dbReference type="Rhea" id="RHEA:17989"/>
        <dbReference type="Rhea" id="RHEA-COMP:9863"/>
        <dbReference type="Rhea" id="RHEA-COMP:11604"/>
        <dbReference type="ChEBI" id="CHEBI:15378"/>
        <dbReference type="ChEBI" id="CHEBI:29999"/>
        <dbReference type="ChEBI" id="CHEBI:30616"/>
        <dbReference type="ChEBI" id="CHEBI:83421"/>
        <dbReference type="ChEBI" id="CHEBI:456216"/>
        <dbReference type="EC" id="2.7.12.1"/>
    </reaction>
</comment>
<dbReference type="InterPro" id="IPR011009">
    <property type="entry name" value="Kinase-like_dom_sf"/>
</dbReference>
<dbReference type="PROSITE" id="PS00107">
    <property type="entry name" value="PROTEIN_KINASE_ATP"/>
    <property type="match status" value="1"/>
</dbReference>
<evidence type="ECO:0000256" key="6">
    <source>
        <dbReference type="ARBA" id="ARBA00022741"/>
    </source>
</evidence>
<evidence type="ECO:0000256" key="14">
    <source>
        <dbReference type="SAM" id="SignalP"/>
    </source>
</evidence>
<proteinExistence type="inferred from homology"/>
<keyword evidence="8 12" id="KW-0067">ATP-binding</keyword>
<dbReference type="OMA" id="YLEIWYL"/>
<reference evidence="16" key="1">
    <citation type="submission" date="2022-01" db="UniProtKB">
        <authorList>
            <consortium name="EnsemblMetazoa"/>
        </authorList>
    </citation>
    <scope>IDENTIFICATION</scope>
</reference>
<dbReference type="Gene3D" id="3.30.200.20">
    <property type="entry name" value="Phosphorylase Kinase, domain 1"/>
    <property type="match status" value="1"/>
</dbReference>
<evidence type="ECO:0000313" key="17">
    <source>
        <dbReference type="Proteomes" id="UP000494040"/>
    </source>
</evidence>
<dbReference type="FunFam" id="1.10.510.10:FF:000112">
    <property type="entry name" value="Putative dual specificity tyrosine-phosphorylation-regulated kinase 2"/>
    <property type="match status" value="1"/>
</dbReference>
<organism evidence="16 17">
    <name type="scientific">Cimex lectularius</name>
    <name type="common">Bed bug</name>
    <name type="synonym">Acanthia lectularia</name>
    <dbReference type="NCBI Taxonomy" id="79782"/>
    <lineage>
        <taxon>Eukaryota</taxon>
        <taxon>Metazoa</taxon>
        <taxon>Ecdysozoa</taxon>
        <taxon>Arthropoda</taxon>
        <taxon>Hexapoda</taxon>
        <taxon>Insecta</taxon>
        <taxon>Pterygota</taxon>
        <taxon>Neoptera</taxon>
        <taxon>Paraneoptera</taxon>
        <taxon>Hemiptera</taxon>
        <taxon>Heteroptera</taxon>
        <taxon>Panheteroptera</taxon>
        <taxon>Cimicomorpha</taxon>
        <taxon>Cimicidae</taxon>
        <taxon>Cimex</taxon>
    </lineage>
</organism>
<dbReference type="GO" id="GO:0005737">
    <property type="term" value="C:cytoplasm"/>
    <property type="evidence" value="ECO:0007669"/>
    <property type="project" value="TreeGrafter"/>
</dbReference>
<evidence type="ECO:0000256" key="13">
    <source>
        <dbReference type="SAM" id="MobiDB-lite"/>
    </source>
</evidence>
<evidence type="ECO:0000256" key="3">
    <source>
        <dbReference type="ARBA" id="ARBA00022527"/>
    </source>
</evidence>
<dbReference type="EC" id="2.7.12.1" evidence="2"/>
<dbReference type="AlphaFoldDB" id="A0A8I6RKH6"/>
<dbReference type="Gene3D" id="1.10.510.10">
    <property type="entry name" value="Transferase(Phosphotransferase) domain 1"/>
    <property type="match status" value="1"/>
</dbReference>
<keyword evidence="17" id="KW-1185">Reference proteome</keyword>
<sequence>MAAPLSPCVSVVIFRLFLRFFLTLAFSPLPVYPLHPLSCRQPRECYPWNPKHRGISVWNRRTVSPHWSSIKTTKVSSHWSSIKTIKVMWLEEEQPTNVQLRHSASFSCLPRHRPHRTRTSTLPDTDYGFVQRYGALPEEEEEAEQKKDTLREVLIKKSASLLSPGGWWSKRQKREDESTRRWRSLGALLRSAPQPPSPRAQSFYLLEDFLKPHTNSSSDSLELCSPVPPPVPPPPPPLRYLGYRKVCQCRHCRRDRDISVLANDTSPGAVHQTKDVFAKFNVVTKTQPTPHSKLRNAMPAKSSQPELPPLKNVIKAQLPPSSKPSTKSDSSSNSTPVLPHLNDNTSQHNNNNNNNNYQDKSPLTPNEALKYYGSRLTPYERIEILNFGEIWYLGLGACKIKGDKTADRNGGYDDENGSYRKIMRDHLCYRYEILEIIGKGSFGQVIRAFDHKTHQYIAIKIIRNKKRFHHQAVVEVKILDHLRQKDQDSSHNVVHMLDFFYFRNHLCITFELMNLNLYELIKKNNYQGFSIPLIKRFAQSLVKCLKLLYEENIIHCDLKPENILVCRRGSTSIKVIDFGSSCYVHQRVYTYIQSRFYRSPEVLLGLPYNTAIDMWSLGCILAELYTGYPLFPGEHEAEQLACIMELLGVPPEDLLLKASRKRLFFDSRGNPRSYFNSKGRKRIPGTLTLALAIRCNDKLFVDFISKCLCWDANKRLVPEEAMRHEWLKSSSTSSNSVSSTEVKRSASAVSQQQTKLVYYSSYKPSEVHTDDPLYQHLI</sequence>
<protein>
    <recommendedName>
        <fullName evidence="2">dual-specificity kinase</fullName>
        <ecNumber evidence="2">2.7.12.1</ecNumber>
    </recommendedName>
</protein>
<dbReference type="GO" id="GO:0005634">
    <property type="term" value="C:nucleus"/>
    <property type="evidence" value="ECO:0007669"/>
    <property type="project" value="TreeGrafter"/>
</dbReference>
<keyword evidence="3" id="KW-0723">Serine/threonine-protein kinase</keyword>
<feature type="chain" id="PRO_5035274957" description="dual-specificity kinase" evidence="14">
    <location>
        <begin position="26"/>
        <end position="778"/>
    </location>
</feature>
<keyword evidence="14" id="KW-0732">Signal</keyword>
<evidence type="ECO:0000256" key="10">
    <source>
        <dbReference type="ARBA" id="ARBA00049308"/>
    </source>
</evidence>
<evidence type="ECO:0000256" key="8">
    <source>
        <dbReference type="ARBA" id="ARBA00022840"/>
    </source>
</evidence>
<feature type="domain" description="Protein kinase" evidence="15">
    <location>
        <begin position="431"/>
        <end position="727"/>
    </location>
</feature>
<comment type="catalytic activity">
    <reaction evidence="10">
        <text>L-threonyl-[protein] + ATP = O-phospho-L-threonyl-[protein] + ADP + H(+)</text>
        <dbReference type="Rhea" id="RHEA:46608"/>
        <dbReference type="Rhea" id="RHEA-COMP:11060"/>
        <dbReference type="Rhea" id="RHEA-COMP:11605"/>
        <dbReference type="ChEBI" id="CHEBI:15378"/>
        <dbReference type="ChEBI" id="CHEBI:30013"/>
        <dbReference type="ChEBI" id="CHEBI:30616"/>
        <dbReference type="ChEBI" id="CHEBI:61977"/>
        <dbReference type="ChEBI" id="CHEBI:456216"/>
        <dbReference type="EC" id="2.7.12.1"/>
    </reaction>
</comment>
<dbReference type="Gene3D" id="3.30.10.30">
    <property type="entry name" value="DYRK"/>
    <property type="match status" value="1"/>
</dbReference>
<dbReference type="GO" id="GO:0004674">
    <property type="term" value="F:protein serine/threonine kinase activity"/>
    <property type="evidence" value="ECO:0007669"/>
    <property type="project" value="UniProtKB-KW"/>
</dbReference>
<evidence type="ECO:0000256" key="2">
    <source>
        <dbReference type="ARBA" id="ARBA00013203"/>
    </source>
</evidence>
<evidence type="ECO:0000313" key="16">
    <source>
        <dbReference type="EnsemblMetazoa" id="XP_014248092.2"/>
    </source>
</evidence>
<keyword evidence="7" id="KW-0418">Kinase</keyword>
<dbReference type="InterPro" id="IPR017441">
    <property type="entry name" value="Protein_kinase_ATP_BS"/>
</dbReference>
<keyword evidence="6 12" id="KW-0547">Nucleotide-binding</keyword>
<dbReference type="PROSITE" id="PS50011">
    <property type="entry name" value="PROTEIN_KINASE_DOM"/>
    <property type="match status" value="1"/>
</dbReference>
<evidence type="ECO:0000256" key="5">
    <source>
        <dbReference type="ARBA" id="ARBA00022679"/>
    </source>
</evidence>
<dbReference type="GO" id="GO:0004712">
    <property type="term" value="F:protein serine/threonine/tyrosine kinase activity"/>
    <property type="evidence" value="ECO:0007669"/>
    <property type="project" value="UniProtKB-EC"/>
</dbReference>
<dbReference type="InterPro" id="IPR008271">
    <property type="entry name" value="Ser/Thr_kinase_AS"/>
</dbReference>
<evidence type="ECO:0000256" key="9">
    <source>
        <dbReference type="ARBA" id="ARBA00049003"/>
    </source>
</evidence>
<evidence type="ECO:0000256" key="1">
    <source>
        <dbReference type="ARBA" id="ARBA00008867"/>
    </source>
</evidence>
<evidence type="ECO:0000256" key="4">
    <source>
        <dbReference type="ARBA" id="ARBA00022553"/>
    </source>
</evidence>
<dbReference type="FunFam" id="3.30.200.20:FF:000127">
    <property type="entry name" value="Putative dual specificity tyrosine-phosphorylation-regulated kinase 2"/>
    <property type="match status" value="1"/>
</dbReference>
<dbReference type="GeneID" id="106665834"/>
<dbReference type="RefSeq" id="XP_014248092.2">
    <property type="nucleotide sequence ID" value="XM_014392606.2"/>
</dbReference>
<dbReference type="OrthoDB" id="9332038at2759"/>
<dbReference type="PANTHER" id="PTHR24058:SF22">
    <property type="entry name" value="DUAL SPECIFICITY TYROSINE-PHOSPHORYLATION-REGULATED KINASE 4"/>
    <property type="match status" value="1"/>
</dbReference>
<dbReference type="InterPro" id="IPR000719">
    <property type="entry name" value="Prot_kinase_dom"/>
</dbReference>
<feature type="compositionally biased region" description="Low complexity" evidence="13">
    <location>
        <begin position="319"/>
        <end position="336"/>
    </location>
</feature>
<keyword evidence="4" id="KW-0597">Phosphoprotein</keyword>
<evidence type="ECO:0000256" key="7">
    <source>
        <dbReference type="ARBA" id="ARBA00022777"/>
    </source>
</evidence>
<dbReference type="GO" id="GO:0005524">
    <property type="term" value="F:ATP binding"/>
    <property type="evidence" value="ECO:0007669"/>
    <property type="project" value="UniProtKB-UniRule"/>
</dbReference>
<comment type="similarity">
    <text evidence="1">Belongs to the protein kinase superfamily. CMGC Ser/Thr protein kinase family. MNB/DYRK subfamily.</text>
</comment>
<dbReference type="GO" id="GO:0005856">
    <property type="term" value="C:cytoskeleton"/>
    <property type="evidence" value="ECO:0007669"/>
    <property type="project" value="TreeGrafter"/>
</dbReference>